<proteinExistence type="predicted"/>
<gene>
    <name evidence="1" type="ORF">HBO33_28310</name>
</gene>
<name>A0A7Y1MVC6_9PSED</name>
<organism evidence="1 2">
    <name type="scientific">Pseudomonas gessardii</name>
    <dbReference type="NCBI Taxonomy" id="78544"/>
    <lineage>
        <taxon>Bacteria</taxon>
        <taxon>Pseudomonadati</taxon>
        <taxon>Pseudomonadota</taxon>
        <taxon>Gammaproteobacteria</taxon>
        <taxon>Pseudomonadales</taxon>
        <taxon>Pseudomonadaceae</taxon>
        <taxon>Pseudomonas</taxon>
    </lineage>
</organism>
<protein>
    <submittedName>
        <fullName evidence="1">Uncharacterized protein</fullName>
    </submittedName>
</protein>
<dbReference type="EMBL" id="JAAQYP010000077">
    <property type="protein sequence ID" value="NNA99051.1"/>
    <property type="molecule type" value="Genomic_DNA"/>
</dbReference>
<evidence type="ECO:0000313" key="2">
    <source>
        <dbReference type="Proteomes" id="UP000542111"/>
    </source>
</evidence>
<dbReference type="Proteomes" id="UP000542111">
    <property type="component" value="Unassembled WGS sequence"/>
</dbReference>
<sequence length="268" mass="28380">MARQEIILGAAPQGLGGDPPRTASMKINAMTAELYAAKEGLVKVAAIDDFTSGKVLTVGYAGRNGGVAIVKGRGTVLDDLRGAALYACNDTYTGGPPWVWGAIFVENDVHGTGSNGYATQRIWGITNPAINAKRCLVSGTYTPWMQDITTTLATTDPADNPGGLMSLAGIGGFRVAKFANGQICIQGYKVLETVGANTYVAGNWVIPSGLFTTTWCTPTISIAPYVSHDHFGVTTCHMESLTSIQFSVKNGVNAQGFGMWLTVWGYWK</sequence>
<evidence type="ECO:0000313" key="1">
    <source>
        <dbReference type="EMBL" id="NNA99051.1"/>
    </source>
</evidence>
<dbReference type="AlphaFoldDB" id="A0A7Y1MVC6"/>
<accession>A0A7Y1MVC6</accession>
<comment type="caution">
    <text evidence="1">The sequence shown here is derived from an EMBL/GenBank/DDBJ whole genome shotgun (WGS) entry which is preliminary data.</text>
</comment>
<reference evidence="1 2" key="1">
    <citation type="journal article" date="2020" name="Front. Microbiol.">
        <title>Genetic Organization of the aprX-lipA2 Operon Affects the Proteolytic Potential of Pseudomonas Species in Milk.</title>
        <authorList>
            <person name="Maier C."/>
            <person name="Huptas C."/>
            <person name="von Neubeck M."/>
            <person name="Scherer S."/>
            <person name="Wenning M."/>
            <person name="Lucking G."/>
        </authorList>
    </citation>
    <scope>NUCLEOTIDE SEQUENCE [LARGE SCALE GENOMIC DNA]</scope>
    <source>
        <strain evidence="1 2">G4779</strain>
    </source>
</reference>
<dbReference type="RefSeq" id="WP_169899174.1">
    <property type="nucleotide sequence ID" value="NZ_JAAQYP010000077.1"/>
</dbReference>